<comment type="caution">
    <text evidence="2">The sequence shown here is derived from an EMBL/GenBank/DDBJ whole genome shotgun (WGS) entry which is preliminary data.</text>
</comment>
<dbReference type="Proteomes" id="UP001549110">
    <property type="component" value="Unassembled WGS sequence"/>
</dbReference>
<evidence type="ECO:0000313" key="2">
    <source>
        <dbReference type="EMBL" id="MET3528231.1"/>
    </source>
</evidence>
<dbReference type="PROSITE" id="PS51318">
    <property type="entry name" value="TAT"/>
    <property type="match status" value="1"/>
</dbReference>
<dbReference type="EMBL" id="JBEPLU010000003">
    <property type="protein sequence ID" value="MET3528231.1"/>
    <property type="molecule type" value="Genomic_DNA"/>
</dbReference>
<evidence type="ECO:0008006" key="4">
    <source>
        <dbReference type="Google" id="ProtNLM"/>
    </source>
</evidence>
<keyword evidence="1" id="KW-0732">Signal</keyword>
<feature type="signal peptide" evidence="1">
    <location>
        <begin position="1"/>
        <end position="32"/>
    </location>
</feature>
<proteinExistence type="predicted"/>
<dbReference type="RefSeq" id="WP_354298200.1">
    <property type="nucleotide sequence ID" value="NZ_JBEPLU010000003.1"/>
</dbReference>
<dbReference type="Pfam" id="PF13645">
    <property type="entry name" value="YkuD_2"/>
    <property type="match status" value="1"/>
</dbReference>
<reference evidence="2 3" key="1">
    <citation type="submission" date="2024-06" db="EMBL/GenBank/DDBJ databases">
        <title>Genomic Encyclopedia of Type Strains, Phase IV (KMG-IV): sequencing the most valuable type-strain genomes for metagenomic binning, comparative biology and taxonomic classification.</title>
        <authorList>
            <person name="Goeker M."/>
        </authorList>
    </citation>
    <scope>NUCLEOTIDE SEQUENCE [LARGE SCALE GENOMIC DNA]</scope>
    <source>
        <strain evidence="2 3">DSM 17809</strain>
    </source>
</reference>
<gene>
    <name evidence="2" type="ORF">ABID41_003370</name>
</gene>
<evidence type="ECO:0000256" key="1">
    <source>
        <dbReference type="SAM" id="SignalP"/>
    </source>
</evidence>
<accession>A0ABV2ENS0</accession>
<keyword evidence="3" id="KW-1185">Reference proteome</keyword>
<sequence>MSNDLTASRRRLLKASLGALALGGATSGQALAAVSSAADRARAFGLAKVGLERMGGSVKHRDLVGLADFSSPSKNPRFHLLDMQSGQMRSLLVAHGRGSDPSHTGWVKSFSNAFGSAASSEGAYVTGDYYVGKHGRSMRLQGMDPGNSNAMARAIVVHGAWYVSPQMAKERGVLGRSEGCFAFAENDLPQVLERLGPGRLLLAGKF</sequence>
<evidence type="ECO:0000313" key="3">
    <source>
        <dbReference type="Proteomes" id="UP001549110"/>
    </source>
</evidence>
<dbReference type="InterPro" id="IPR006311">
    <property type="entry name" value="TAT_signal"/>
</dbReference>
<name>A0ABV2ENS0_9CAUL</name>
<organism evidence="2 3">
    <name type="scientific">Phenylobacterium koreense</name>
    <dbReference type="NCBI Taxonomy" id="266125"/>
    <lineage>
        <taxon>Bacteria</taxon>
        <taxon>Pseudomonadati</taxon>
        <taxon>Pseudomonadota</taxon>
        <taxon>Alphaproteobacteria</taxon>
        <taxon>Caulobacterales</taxon>
        <taxon>Caulobacteraceae</taxon>
        <taxon>Phenylobacterium</taxon>
    </lineage>
</organism>
<feature type="chain" id="PRO_5047418632" description="Twin-arginine translocation pathway signal protein" evidence="1">
    <location>
        <begin position="33"/>
        <end position="206"/>
    </location>
</feature>
<dbReference type="PANTHER" id="PTHR38477">
    <property type="entry name" value="HYPOTHETICAL EXPORTED PROTEIN"/>
    <property type="match status" value="1"/>
</dbReference>
<dbReference type="InterPro" id="IPR032676">
    <property type="entry name" value="YkuD_2"/>
</dbReference>
<dbReference type="PANTHER" id="PTHR38477:SF1">
    <property type="entry name" value="MUREIN L,D-TRANSPEPTIDASE CATALYTIC DOMAIN FAMILY PROTEIN"/>
    <property type="match status" value="1"/>
</dbReference>
<protein>
    <recommendedName>
        <fullName evidence="4">Twin-arginine translocation pathway signal protein</fullName>
    </recommendedName>
</protein>